<dbReference type="KEGG" id="mhz:Metho_1138"/>
<name>L0KVB9_METHD</name>
<evidence type="ECO:0000259" key="1">
    <source>
        <dbReference type="Pfam" id="PF17262"/>
    </source>
</evidence>
<protein>
    <recommendedName>
        <fullName evidence="5">DNA repair protein</fullName>
    </recommendedName>
</protein>
<feature type="domain" description="Cas6b C-terminal" evidence="1">
    <location>
        <begin position="105"/>
        <end position="215"/>
    </location>
</feature>
<accession>L0KVB9</accession>
<dbReference type="HOGENOM" id="CLU_086561_0_0_2"/>
<dbReference type="AlphaFoldDB" id="L0KVB9"/>
<evidence type="ECO:0000259" key="2">
    <source>
        <dbReference type="Pfam" id="PF17955"/>
    </source>
</evidence>
<dbReference type="RefSeq" id="WP_015324538.1">
    <property type="nucleotide sequence ID" value="NC_019977.1"/>
</dbReference>
<evidence type="ECO:0000313" key="4">
    <source>
        <dbReference type="Proteomes" id="UP000010866"/>
    </source>
</evidence>
<reference evidence="4" key="1">
    <citation type="submission" date="2012-02" db="EMBL/GenBank/DDBJ databases">
        <title>Complete sequence of chromosome of Methanomethylovorans hollandica DSM 15978.</title>
        <authorList>
            <person name="Lucas S."/>
            <person name="Copeland A."/>
            <person name="Lapidus A."/>
            <person name="Glavina del Rio T."/>
            <person name="Dalin E."/>
            <person name="Tice H."/>
            <person name="Bruce D."/>
            <person name="Goodwin L."/>
            <person name="Pitluck S."/>
            <person name="Peters L."/>
            <person name="Mikhailova N."/>
            <person name="Held B."/>
            <person name="Kyrpides N."/>
            <person name="Mavromatis K."/>
            <person name="Ivanova N."/>
            <person name="Brettin T."/>
            <person name="Detter J.C."/>
            <person name="Han C."/>
            <person name="Larimer F."/>
            <person name="Land M."/>
            <person name="Hauser L."/>
            <person name="Markowitz V."/>
            <person name="Cheng J.-F."/>
            <person name="Hugenholtz P."/>
            <person name="Woyke T."/>
            <person name="Wu D."/>
            <person name="Spring S."/>
            <person name="Schroeder M."/>
            <person name="Brambilla E."/>
            <person name="Klenk H.-P."/>
            <person name="Eisen J.A."/>
        </authorList>
    </citation>
    <scope>NUCLEOTIDE SEQUENCE [LARGE SCALE GENOMIC DNA]</scope>
    <source>
        <strain evidence="4">DSM 15978 / NBRC 107637 / DMS1</strain>
    </source>
</reference>
<keyword evidence="4" id="KW-1185">Reference proteome</keyword>
<dbReference type="InterPro" id="IPR041528">
    <property type="entry name" value="Cas6b_N"/>
</dbReference>
<dbReference type="Proteomes" id="UP000010866">
    <property type="component" value="Chromosome"/>
</dbReference>
<evidence type="ECO:0000313" key="3">
    <source>
        <dbReference type="EMBL" id="AGB49372.1"/>
    </source>
</evidence>
<sequence>MDLKILSLTLTSTRPIQESGAQLRGFFATKFNEYSLLHQHDADKFIYRYPMVQYKMIHRTPTVLGINEGAEVLKEIYDEYDKITLNGNEYEIAERGITYKKEDFGISEKLIKYDFLTPWFALNQENYRKYISSNNEQQAALLNRNLVGNLLSMSKSLDYQVPDKIKCHIEVKEQSSSLKGNDIIAFRGFFVTNFQIPDLLGLGKSVSRGFGTVKRCN</sequence>
<dbReference type="GeneID" id="14406947"/>
<gene>
    <name evidence="3" type="ordered locus">Metho_1138</name>
</gene>
<dbReference type="OrthoDB" id="145577at2157"/>
<dbReference type="EMBL" id="CP003362">
    <property type="protein sequence ID" value="AGB49372.1"/>
    <property type="molecule type" value="Genomic_DNA"/>
</dbReference>
<dbReference type="InterPro" id="IPR020209">
    <property type="entry name" value="Cas6b_C"/>
</dbReference>
<dbReference type="Pfam" id="PF17955">
    <property type="entry name" value="Cas6b_N"/>
    <property type="match status" value="1"/>
</dbReference>
<dbReference type="Pfam" id="PF17262">
    <property type="entry name" value="Cas6b_C"/>
    <property type="match status" value="1"/>
</dbReference>
<organism evidence="3 4">
    <name type="scientific">Methanomethylovorans hollandica (strain DSM 15978 / NBRC 107637 / DMS1)</name>
    <dbReference type="NCBI Taxonomy" id="867904"/>
    <lineage>
        <taxon>Archaea</taxon>
        <taxon>Methanobacteriati</taxon>
        <taxon>Methanobacteriota</taxon>
        <taxon>Stenosarchaea group</taxon>
        <taxon>Methanomicrobia</taxon>
        <taxon>Methanosarcinales</taxon>
        <taxon>Methanosarcinaceae</taxon>
        <taxon>Methanomethylovorans</taxon>
    </lineage>
</organism>
<feature type="domain" description="Cas6b N-terminal" evidence="2">
    <location>
        <begin position="1"/>
        <end position="102"/>
    </location>
</feature>
<proteinExistence type="predicted"/>
<dbReference type="STRING" id="867904.Metho_1138"/>
<evidence type="ECO:0008006" key="5">
    <source>
        <dbReference type="Google" id="ProtNLM"/>
    </source>
</evidence>